<reference evidence="1" key="2">
    <citation type="submission" date="2020-11" db="EMBL/GenBank/DDBJ databases">
        <authorList>
            <person name="McCartney M.A."/>
            <person name="Auch B."/>
            <person name="Kono T."/>
            <person name="Mallez S."/>
            <person name="Becker A."/>
            <person name="Gohl D.M."/>
            <person name="Silverstein K.A.T."/>
            <person name="Koren S."/>
            <person name="Bechman K.B."/>
            <person name="Herman A."/>
            <person name="Abrahante J.E."/>
            <person name="Garbe J."/>
        </authorList>
    </citation>
    <scope>NUCLEOTIDE SEQUENCE</scope>
    <source>
        <strain evidence="1">Duluth1</strain>
        <tissue evidence="1">Whole animal</tissue>
    </source>
</reference>
<keyword evidence="2" id="KW-1185">Reference proteome</keyword>
<reference evidence="1" key="1">
    <citation type="journal article" date="2019" name="bioRxiv">
        <title>The Genome of the Zebra Mussel, Dreissena polymorpha: A Resource for Invasive Species Research.</title>
        <authorList>
            <person name="McCartney M.A."/>
            <person name="Auch B."/>
            <person name="Kono T."/>
            <person name="Mallez S."/>
            <person name="Zhang Y."/>
            <person name="Obille A."/>
            <person name="Becker A."/>
            <person name="Abrahante J.E."/>
            <person name="Garbe J."/>
            <person name="Badalamenti J.P."/>
            <person name="Herman A."/>
            <person name="Mangelson H."/>
            <person name="Liachko I."/>
            <person name="Sullivan S."/>
            <person name="Sone E.D."/>
            <person name="Koren S."/>
            <person name="Silverstein K.A.T."/>
            <person name="Beckman K.B."/>
            <person name="Gohl D.M."/>
        </authorList>
    </citation>
    <scope>NUCLEOTIDE SEQUENCE</scope>
    <source>
        <strain evidence="1">Duluth1</strain>
        <tissue evidence="1">Whole animal</tissue>
    </source>
</reference>
<organism evidence="1 2">
    <name type="scientific">Dreissena polymorpha</name>
    <name type="common">Zebra mussel</name>
    <name type="synonym">Mytilus polymorpha</name>
    <dbReference type="NCBI Taxonomy" id="45954"/>
    <lineage>
        <taxon>Eukaryota</taxon>
        <taxon>Metazoa</taxon>
        <taxon>Spiralia</taxon>
        <taxon>Lophotrochozoa</taxon>
        <taxon>Mollusca</taxon>
        <taxon>Bivalvia</taxon>
        <taxon>Autobranchia</taxon>
        <taxon>Heteroconchia</taxon>
        <taxon>Euheterodonta</taxon>
        <taxon>Imparidentia</taxon>
        <taxon>Neoheterodontei</taxon>
        <taxon>Myida</taxon>
        <taxon>Dreissenoidea</taxon>
        <taxon>Dreissenidae</taxon>
        <taxon>Dreissena</taxon>
    </lineage>
</organism>
<comment type="caution">
    <text evidence="1">The sequence shown here is derived from an EMBL/GenBank/DDBJ whole genome shotgun (WGS) entry which is preliminary data.</text>
</comment>
<evidence type="ECO:0000313" key="2">
    <source>
        <dbReference type="Proteomes" id="UP000828390"/>
    </source>
</evidence>
<accession>A0A9D4LSP9</accession>
<name>A0A9D4LSP9_DREPO</name>
<dbReference type="Proteomes" id="UP000828390">
    <property type="component" value="Unassembled WGS sequence"/>
</dbReference>
<evidence type="ECO:0000313" key="1">
    <source>
        <dbReference type="EMBL" id="KAH3863515.1"/>
    </source>
</evidence>
<sequence>MRNHTDLVIWDGKKIVTVTVEFDKTFWESLVRDMCFFFEKIVMPYFTKSNADVISDRNKIRNKVSALTCKYQCGKCSKLCKEDVTCDSESSINCECKCGCSKWFNWVCVGYKPSKVGHDADEPAWFCQDCCQLCGAAANK</sequence>
<dbReference type="EMBL" id="JAIWYP010000002">
    <property type="protein sequence ID" value="KAH3863515.1"/>
    <property type="molecule type" value="Genomic_DNA"/>
</dbReference>
<proteinExistence type="predicted"/>
<protein>
    <submittedName>
        <fullName evidence="1">Uncharacterized protein</fullName>
    </submittedName>
</protein>
<gene>
    <name evidence="1" type="ORF">DPMN_026504</name>
</gene>
<dbReference type="AlphaFoldDB" id="A0A9D4LSP9"/>